<keyword evidence="1" id="KW-0808">Transferase</keyword>
<dbReference type="EMBL" id="MU253739">
    <property type="protein sequence ID" value="KAG9249127.1"/>
    <property type="molecule type" value="Genomic_DNA"/>
</dbReference>
<comment type="caution">
    <text evidence="4">The sequence shown here is derived from an EMBL/GenBank/DDBJ whole genome shotgun (WGS) entry which is preliminary data.</text>
</comment>
<evidence type="ECO:0000256" key="2">
    <source>
        <dbReference type="ARBA" id="ARBA00023315"/>
    </source>
</evidence>
<dbReference type="OrthoDB" id="47059at2759"/>
<name>A0A9P7ZC58_9HELO</name>
<dbReference type="Proteomes" id="UP000887226">
    <property type="component" value="Unassembled WGS sequence"/>
</dbReference>
<dbReference type="InterPro" id="IPR016181">
    <property type="entry name" value="Acyl_CoA_acyltransferase"/>
</dbReference>
<feature type="domain" description="N-acetyltransferase" evidence="3">
    <location>
        <begin position="1"/>
        <end position="166"/>
    </location>
</feature>
<dbReference type="InterPro" id="IPR050680">
    <property type="entry name" value="YpeA/RimI_acetyltransf"/>
</dbReference>
<sequence length="320" mass="35065">MEATPFTGSDAEITAISKLWAKIFPDWSIEQERFARLLKQDGGHHVIHPHGFCIGQLSGHTAMISAIGVQEEHRKKGLGTKLMRETYRLIGEKVSAGTEIKFSIKSGFPRFWSGVPKDIMKLSKGFFIKQGFSILKEPTDRDYFRSITTSIATPELEAKVAKLPLTFAPLTPAGYAECIAKQHANFGHNAAWVAAYTALASRNLHHDIMVAYSPTGSQIGWTIMASPSDILCQNFAFMPLSPSGENTGLIACVGVAKEGRSKGVGTAMILAAMRSMKERGIDGVFIDSAIIVGFYESLGYEIIFEYEKFGTLMTPPKCMT</sequence>
<evidence type="ECO:0000313" key="5">
    <source>
        <dbReference type="Proteomes" id="UP000887226"/>
    </source>
</evidence>
<evidence type="ECO:0000256" key="1">
    <source>
        <dbReference type="ARBA" id="ARBA00022679"/>
    </source>
</evidence>
<dbReference type="SUPFAM" id="SSF55729">
    <property type="entry name" value="Acyl-CoA N-acyltransferases (Nat)"/>
    <property type="match status" value="2"/>
</dbReference>
<evidence type="ECO:0000259" key="3">
    <source>
        <dbReference type="PROSITE" id="PS51186"/>
    </source>
</evidence>
<dbReference type="Gene3D" id="3.40.630.30">
    <property type="match status" value="2"/>
</dbReference>
<dbReference type="GO" id="GO:0016747">
    <property type="term" value="F:acyltransferase activity, transferring groups other than amino-acyl groups"/>
    <property type="evidence" value="ECO:0007669"/>
    <property type="project" value="InterPro"/>
</dbReference>
<dbReference type="PANTHER" id="PTHR43420:SF12">
    <property type="entry name" value="N-ACETYLTRANSFERASE DOMAIN-CONTAINING PROTEIN"/>
    <property type="match status" value="1"/>
</dbReference>
<protein>
    <recommendedName>
        <fullName evidence="3">N-acetyltransferase domain-containing protein</fullName>
    </recommendedName>
</protein>
<keyword evidence="5" id="KW-1185">Reference proteome</keyword>
<organism evidence="4 5">
    <name type="scientific">Calycina marina</name>
    <dbReference type="NCBI Taxonomy" id="1763456"/>
    <lineage>
        <taxon>Eukaryota</taxon>
        <taxon>Fungi</taxon>
        <taxon>Dikarya</taxon>
        <taxon>Ascomycota</taxon>
        <taxon>Pezizomycotina</taxon>
        <taxon>Leotiomycetes</taxon>
        <taxon>Helotiales</taxon>
        <taxon>Pezizellaceae</taxon>
        <taxon>Calycina</taxon>
    </lineage>
</organism>
<keyword evidence="2" id="KW-0012">Acyltransferase</keyword>
<accession>A0A9P7ZC58</accession>
<gene>
    <name evidence="4" type="ORF">BJ878DRAFT_475903</name>
</gene>
<reference evidence="4" key="1">
    <citation type="journal article" date="2021" name="IMA Fungus">
        <title>Genomic characterization of three marine fungi, including Emericellopsis atlantica sp. nov. with signatures of a generalist lifestyle and marine biomass degradation.</title>
        <authorList>
            <person name="Hagestad O.C."/>
            <person name="Hou L."/>
            <person name="Andersen J.H."/>
            <person name="Hansen E.H."/>
            <person name="Altermark B."/>
            <person name="Li C."/>
            <person name="Kuhnert E."/>
            <person name="Cox R.J."/>
            <person name="Crous P.W."/>
            <person name="Spatafora J.W."/>
            <person name="Lail K."/>
            <person name="Amirebrahimi M."/>
            <person name="Lipzen A."/>
            <person name="Pangilinan J."/>
            <person name="Andreopoulos W."/>
            <person name="Hayes R.D."/>
            <person name="Ng V."/>
            <person name="Grigoriev I.V."/>
            <person name="Jackson S.A."/>
            <person name="Sutton T.D.S."/>
            <person name="Dobson A.D.W."/>
            <person name="Rama T."/>
        </authorList>
    </citation>
    <scope>NUCLEOTIDE SEQUENCE</scope>
    <source>
        <strain evidence="4">TRa3180A</strain>
    </source>
</reference>
<proteinExistence type="predicted"/>
<dbReference type="Pfam" id="PF00583">
    <property type="entry name" value="Acetyltransf_1"/>
    <property type="match status" value="2"/>
</dbReference>
<dbReference type="CDD" id="cd04301">
    <property type="entry name" value="NAT_SF"/>
    <property type="match status" value="2"/>
</dbReference>
<dbReference type="InterPro" id="IPR000182">
    <property type="entry name" value="GNAT_dom"/>
</dbReference>
<dbReference type="PROSITE" id="PS51186">
    <property type="entry name" value="GNAT"/>
    <property type="match status" value="2"/>
</dbReference>
<evidence type="ECO:0000313" key="4">
    <source>
        <dbReference type="EMBL" id="KAG9249127.1"/>
    </source>
</evidence>
<feature type="domain" description="N-acetyltransferase" evidence="3">
    <location>
        <begin position="165"/>
        <end position="318"/>
    </location>
</feature>
<dbReference type="AlphaFoldDB" id="A0A9P7ZC58"/>
<dbReference type="PANTHER" id="PTHR43420">
    <property type="entry name" value="ACETYLTRANSFERASE"/>
    <property type="match status" value="1"/>
</dbReference>